<proteinExistence type="predicted"/>
<accession>A0A644VTW6</accession>
<reference evidence="1" key="1">
    <citation type="submission" date="2019-08" db="EMBL/GenBank/DDBJ databases">
        <authorList>
            <person name="Kucharzyk K."/>
            <person name="Murdoch R.W."/>
            <person name="Higgins S."/>
            <person name="Loffler F."/>
        </authorList>
    </citation>
    <scope>NUCLEOTIDE SEQUENCE</scope>
</reference>
<organism evidence="1">
    <name type="scientific">bioreactor metagenome</name>
    <dbReference type="NCBI Taxonomy" id="1076179"/>
    <lineage>
        <taxon>unclassified sequences</taxon>
        <taxon>metagenomes</taxon>
        <taxon>ecological metagenomes</taxon>
    </lineage>
</organism>
<dbReference type="AlphaFoldDB" id="A0A644VTW6"/>
<gene>
    <name evidence="1" type="ORF">SDC9_40872</name>
</gene>
<evidence type="ECO:0000313" key="1">
    <source>
        <dbReference type="EMBL" id="MPL94717.1"/>
    </source>
</evidence>
<comment type="caution">
    <text evidence="1">The sequence shown here is derived from an EMBL/GenBank/DDBJ whole genome shotgun (WGS) entry which is preliminary data.</text>
</comment>
<name>A0A644VTW6_9ZZZZ</name>
<sequence length="362" mass="42569">MRILYIDNISPIGHVQYNRINLEALCKIGNVFTAMRKGYFEKIGSSGSNKLIEIPDSLYMPIEHKWKFLIYRILRRITGYDSETQGTLKYVRDRVEDNWDAVIISHMEPKSLSKMDPLKNVYAVCHQYNSLINTGVRFVKKNNRIKYTIDVGNRYTIIALSDSMMKGIKNLKVSNVKMVPHGFLPINENIDSKIFDKLHILRDKKLLFIPSYNHKADLNSYFYDSREFDTFLEQNDFYLVIKDKNGKSNNQNVKVINSWLSESDYQSLFLSSFCVILPYDNNTSYRESGVIMECFANNKLCLRLDTPSLHVYDQYFNYESYFSDISSLKERLLSIEDATQPFYRYLDKISNPYHSWYILLNK</sequence>
<evidence type="ECO:0008006" key="2">
    <source>
        <dbReference type="Google" id="ProtNLM"/>
    </source>
</evidence>
<dbReference type="EMBL" id="VSSQ01000439">
    <property type="protein sequence ID" value="MPL94717.1"/>
    <property type="molecule type" value="Genomic_DNA"/>
</dbReference>
<protein>
    <recommendedName>
        <fullName evidence="2">Glycosyltransferase subfamily 4-like N-terminal domain-containing protein</fullName>
    </recommendedName>
</protein>